<protein>
    <submittedName>
        <fullName evidence="2">DUF2894 domain-containing protein</fullName>
    </submittedName>
</protein>
<evidence type="ECO:0000313" key="3">
    <source>
        <dbReference type="Proteomes" id="UP001500975"/>
    </source>
</evidence>
<comment type="caution">
    <text evidence="2">The sequence shown here is derived from an EMBL/GenBank/DDBJ whole genome shotgun (WGS) entry which is preliminary data.</text>
</comment>
<evidence type="ECO:0000313" key="2">
    <source>
        <dbReference type="EMBL" id="GAA4346803.1"/>
    </source>
</evidence>
<organism evidence="2 3">
    <name type="scientific">Variovorax defluvii</name>
    <dbReference type="NCBI Taxonomy" id="913761"/>
    <lineage>
        <taxon>Bacteria</taxon>
        <taxon>Pseudomonadati</taxon>
        <taxon>Pseudomonadota</taxon>
        <taxon>Betaproteobacteria</taxon>
        <taxon>Burkholderiales</taxon>
        <taxon>Comamonadaceae</taxon>
        <taxon>Variovorax</taxon>
    </lineage>
</organism>
<evidence type="ECO:0000256" key="1">
    <source>
        <dbReference type="SAM" id="MobiDB-lite"/>
    </source>
</evidence>
<dbReference type="Proteomes" id="UP001500975">
    <property type="component" value="Unassembled WGS sequence"/>
</dbReference>
<dbReference type="EMBL" id="BAABGJ010000040">
    <property type="protein sequence ID" value="GAA4346803.1"/>
    <property type="molecule type" value="Genomic_DNA"/>
</dbReference>
<proteinExistence type="predicted"/>
<reference evidence="3" key="1">
    <citation type="journal article" date="2019" name="Int. J. Syst. Evol. Microbiol.">
        <title>The Global Catalogue of Microorganisms (GCM) 10K type strain sequencing project: providing services to taxonomists for standard genome sequencing and annotation.</title>
        <authorList>
            <consortium name="The Broad Institute Genomics Platform"/>
            <consortium name="The Broad Institute Genome Sequencing Center for Infectious Disease"/>
            <person name="Wu L."/>
            <person name="Ma J."/>
        </authorList>
    </citation>
    <scope>NUCLEOTIDE SEQUENCE [LARGE SCALE GENOMIC DNA]</scope>
    <source>
        <strain evidence="3">JCM 17804</strain>
    </source>
</reference>
<accession>A0ABP8HXD4</accession>
<keyword evidence="3" id="KW-1185">Reference proteome</keyword>
<gene>
    <name evidence="2" type="ORF">GCM10023165_31570</name>
</gene>
<dbReference type="InterPro" id="IPR021549">
    <property type="entry name" value="DUF2894"/>
</dbReference>
<sequence length="218" mass="23332">MATCSPADSDSAGDAAARLDAWRARGAHRHDPVRFRFIEALARRAAGHEGEVRRILDERLVALMAAYEEGFQATRPLDGGAKPAAAASELQALVAHIARHAAASPPGMPAGAAVPGLASVPELKTLQYFRSTWTRLSADRRLAQSLAQVPDKAGPLNSQQLIHRMLTLMREASPGYLDRFVSRVDTLSWLAQNQRVAAPSAGATRADAPKKSGRGKAR</sequence>
<name>A0ABP8HXD4_9BURK</name>
<feature type="region of interest" description="Disordered" evidence="1">
    <location>
        <begin position="195"/>
        <end position="218"/>
    </location>
</feature>
<dbReference type="RefSeq" id="WP_345539040.1">
    <property type="nucleotide sequence ID" value="NZ_BAABGJ010000040.1"/>
</dbReference>
<dbReference type="Pfam" id="PF11445">
    <property type="entry name" value="DUF2894"/>
    <property type="match status" value="1"/>
</dbReference>